<proteinExistence type="predicted"/>
<evidence type="ECO:0000313" key="1">
    <source>
        <dbReference type="EMBL" id="TCU10399.1"/>
    </source>
</evidence>
<dbReference type="AlphaFoldDB" id="A0AAX2Q9Z6"/>
<gene>
    <name evidence="1" type="ORF">EV131_1493</name>
</gene>
<comment type="caution">
    <text evidence="1">The sequence shown here is derived from an EMBL/GenBank/DDBJ whole genome shotgun (WGS) entry which is preliminary data.</text>
</comment>
<dbReference type="Proteomes" id="UP000295021">
    <property type="component" value="Unassembled WGS sequence"/>
</dbReference>
<reference evidence="1 2" key="1">
    <citation type="submission" date="2019-03" db="EMBL/GenBank/DDBJ databases">
        <title>Genomic Encyclopedia of Type Strains, Phase IV (KMG-V): Genome sequencing to study the core and pangenomes of soil and plant-associated prokaryotes.</title>
        <authorList>
            <person name="Whitman W."/>
        </authorList>
    </citation>
    <scope>NUCLEOTIDE SEQUENCE [LARGE SCALE GENOMIC DNA]</scope>
    <source>
        <strain evidence="1 2">FB403</strain>
    </source>
</reference>
<evidence type="ECO:0008006" key="3">
    <source>
        <dbReference type="Google" id="ProtNLM"/>
    </source>
</evidence>
<accession>A0AAX2Q9Z6</accession>
<dbReference type="RefSeq" id="WP_245521239.1">
    <property type="nucleotide sequence ID" value="NZ_SMBI01000049.1"/>
</dbReference>
<organism evidence="1 2">
    <name type="scientific">Rhizobium laguerreae</name>
    <dbReference type="NCBI Taxonomy" id="1076926"/>
    <lineage>
        <taxon>Bacteria</taxon>
        <taxon>Pseudomonadati</taxon>
        <taxon>Pseudomonadota</taxon>
        <taxon>Alphaproteobacteria</taxon>
        <taxon>Hyphomicrobiales</taxon>
        <taxon>Rhizobiaceae</taxon>
        <taxon>Rhizobium/Agrobacterium group</taxon>
        <taxon>Rhizobium</taxon>
    </lineage>
</organism>
<evidence type="ECO:0000313" key="2">
    <source>
        <dbReference type="Proteomes" id="UP000295021"/>
    </source>
</evidence>
<name>A0AAX2Q9Z6_9HYPH</name>
<protein>
    <recommendedName>
        <fullName evidence="3">Glycosyltransferase family 28 N-terminal domain-containing protein</fullName>
    </recommendedName>
</protein>
<dbReference type="EMBL" id="SMBI01000049">
    <property type="protein sequence ID" value="TCU10399.1"/>
    <property type="molecule type" value="Genomic_DNA"/>
</dbReference>
<sequence length="132" mass="14658">MRVAIHALGTRGDVQPYIAGIGIDRARTSRTARCSGSVREHGARPRRRIRPLPGEFLALLDTPEGKAAIAGGKGFSAGLKLLKYVRPMMQTLLDAEWKAAQAFNPSIFVHQNDMSVEDNKRIVREFCNHFKT</sequence>
<dbReference type="Gene3D" id="3.40.50.2000">
    <property type="entry name" value="Glycogen Phosphorylase B"/>
    <property type="match status" value="1"/>
</dbReference>